<dbReference type="GO" id="GO:0005634">
    <property type="term" value="C:nucleus"/>
    <property type="evidence" value="ECO:0007669"/>
    <property type="project" value="TreeGrafter"/>
</dbReference>
<dbReference type="Proteomes" id="UP001177140">
    <property type="component" value="Unassembled WGS sequence"/>
</dbReference>
<gene>
    <name evidence="2" type="ORF">MKW94_024144</name>
</gene>
<reference evidence="2" key="1">
    <citation type="submission" date="2022-03" db="EMBL/GenBank/DDBJ databases">
        <title>A functionally conserved STORR gene fusion in Papaver species that diverged 16.8 million years ago.</title>
        <authorList>
            <person name="Catania T."/>
        </authorList>
    </citation>
    <scope>NUCLEOTIDE SEQUENCE</scope>
    <source>
        <strain evidence="2">S-191538</strain>
    </source>
</reference>
<keyword evidence="3" id="KW-1185">Reference proteome</keyword>
<sequence>VYSIRDDAANNLKRLAEEFVPEWAIQHIIPKVIEMINNQMTILQAISLLTPVMGSEITCSKLLPIAINASKV</sequence>
<proteinExistence type="predicted"/>
<keyword evidence="1" id="KW-0677">Repeat</keyword>
<dbReference type="EMBL" id="JAJJMA010192052">
    <property type="protein sequence ID" value="MCL7038573.1"/>
    <property type="molecule type" value="Genomic_DNA"/>
</dbReference>
<comment type="caution">
    <text evidence="2">The sequence shown here is derived from an EMBL/GenBank/DDBJ whole genome shotgun (WGS) entry which is preliminary data.</text>
</comment>
<feature type="non-terminal residue" evidence="2">
    <location>
        <position position="72"/>
    </location>
</feature>
<accession>A0AA41SRT2</accession>
<dbReference type="PANTHER" id="PTHR10648">
    <property type="entry name" value="SERINE/THREONINE-PROTEIN PHOSPHATASE PP2A 65 KDA REGULATORY SUBUNIT"/>
    <property type="match status" value="1"/>
</dbReference>
<organism evidence="2 3">
    <name type="scientific">Papaver nudicaule</name>
    <name type="common">Iceland poppy</name>
    <dbReference type="NCBI Taxonomy" id="74823"/>
    <lineage>
        <taxon>Eukaryota</taxon>
        <taxon>Viridiplantae</taxon>
        <taxon>Streptophyta</taxon>
        <taxon>Embryophyta</taxon>
        <taxon>Tracheophyta</taxon>
        <taxon>Spermatophyta</taxon>
        <taxon>Magnoliopsida</taxon>
        <taxon>Ranunculales</taxon>
        <taxon>Papaveraceae</taxon>
        <taxon>Papaveroideae</taxon>
        <taxon>Papaver</taxon>
    </lineage>
</organism>
<evidence type="ECO:0000313" key="3">
    <source>
        <dbReference type="Proteomes" id="UP001177140"/>
    </source>
</evidence>
<dbReference type="Gene3D" id="1.25.10.10">
    <property type="entry name" value="Leucine-rich Repeat Variant"/>
    <property type="match status" value="1"/>
</dbReference>
<dbReference type="GO" id="GO:0000159">
    <property type="term" value="C:protein phosphatase type 2A complex"/>
    <property type="evidence" value="ECO:0007669"/>
    <property type="project" value="TreeGrafter"/>
</dbReference>
<dbReference type="GO" id="GO:0005829">
    <property type="term" value="C:cytosol"/>
    <property type="evidence" value="ECO:0007669"/>
    <property type="project" value="TreeGrafter"/>
</dbReference>
<dbReference type="InterPro" id="IPR051023">
    <property type="entry name" value="PP2A_Regulatory_Subunit_A"/>
</dbReference>
<name>A0AA41SRT2_PAPNU</name>
<evidence type="ECO:0000313" key="2">
    <source>
        <dbReference type="EMBL" id="MCL7038573.1"/>
    </source>
</evidence>
<feature type="non-terminal residue" evidence="2">
    <location>
        <position position="1"/>
    </location>
</feature>
<dbReference type="PANTHER" id="PTHR10648:SF36">
    <property type="entry name" value="SERINE_THREONINE-PROTEIN PHOSPHATASE 2A 65 KDA REGULATORY SUBUNIT A BETA ISOFORM-RELATED"/>
    <property type="match status" value="1"/>
</dbReference>
<dbReference type="InterPro" id="IPR011989">
    <property type="entry name" value="ARM-like"/>
</dbReference>
<dbReference type="GO" id="GO:0019888">
    <property type="term" value="F:protein phosphatase regulator activity"/>
    <property type="evidence" value="ECO:0007669"/>
    <property type="project" value="TreeGrafter"/>
</dbReference>
<protein>
    <submittedName>
        <fullName evidence="2">Uncharacterized protein</fullName>
    </submittedName>
</protein>
<dbReference type="AlphaFoldDB" id="A0AA41SRT2"/>
<evidence type="ECO:0000256" key="1">
    <source>
        <dbReference type="ARBA" id="ARBA00022737"/>
    </source>
</evidence>